<sequence length="78" mass="8989">DFYFICNNNDPRGLKRRKGAFGADTKVVCHVWRAIWVDMCGNQMLPSLNIVIVVENSALKFMLIIKSKRREGSILCRM</sequence>
<name>A0AAV0NFV3_9ROSI</name>
<dbReference type="AlphaFoldDB" id="A0AAV0NFV3"/>
<organism evidence="1 2">
    <name type="scientific">Linum tenue</name>
    <dbReference type="NCBI Taxonomy" id="586396"/>
    <lineage>
        <taxon>Eukaryota</taxon>
        <taxon>Viridiplantae</taxon>
        <taxon>Streptophyta</taxon>
        <taxon>Embryophyta</taxon>
        <taxon>Tracheophyta</taxon>
        <taxon>Spermatophyta</taxon>
        <taxon>Magnoliopsida</taxon>
        <taxon>eudicotyledons</taxon>
        <taxon>Gunneridae</taxon>
        <taxon>Pentapetalae</taxon>
        <taxon>rosids</taxon>
        <taxon>fabids</taxon>
        <taxon>Malpighiales</taxon>
        <taxon>Linaceae</taxon>
        <taxon>Linum</taxon>
    </lineage>
</organism>
<feature type="non-terminal residue" evidence="1">
    <location>
        <position position="78"/>
    </location>
</feature>
<accession>A0AAV0NFV3</accession>
<evidence type="ECO:0000313" key="1">
    <source>
        <dbReference type="EMBL" id="CAI0457488.1"/>
    </source>
</evidence>
<reference evidence="1" key="1">
    <citation type="submission" date="2022-08" db="EMBL/GenBank/DDBJ databases">
        <authorList>
            <person name="Gutierrez-Valencia J."/>
        </authorList>
    </citation>
    <scope>NUCLEOTIDE SEQUENCE</scope>
</reference>
<comment type="caution">
    <text evidence="1">The sequence shown here is derived from an EMBL/GenBank/DDBJ whole genome shotgun (WGS) entry which is preliminary data.</text>
</comment>
<gene>
    <name evidence="1" type="ORF">LITE_LOCUS33150</name>
</gene>
<keyword evidence="2" id="KW-1185">Reference proteome</keyword>
<proteinExistence type="predicted"/>
<dbReference type="Proteomes" id="UP001154282">
    <property type="component" value="Unassembled WGS sequence"/>
</dbReference>
<protein>
    <submittedName>
        <fullName evidence="1">Uncharacterized protein</fullName>
    </submittedName>
</protein>
<dbReference type="EMBL" id="CAMGYJ010000008">
    <property type="protein sequence ID" value="CAI0457488.1"/>
    <property type="molecule type" value="Genomic_DNA"/>
</dbReference>
<evidence type="ECO:0000313" key="2">
    <source>
        <dbReference type="Proteomes" id="UP001154282"/>
    </source>
</evidence>
<feature type="non-terminal residue" evidence="1">
    <location>
        <position position="1"/>
    </location>
</feature>